<feature type="domain" description="Cupin type-2" evidence="1">
    <location>
        <begin position="57"/>
        <end position="105"/>
    </location>
</feature>
<dbReference type="EMBL" id="JACVDC010000019">
    <property type="protein sequence ID" value="MBC9796021.1"/>
    <property type="molecule type" value="Genomic_DNA"/>
</dbReference>
<dbReference type="SUPFAM" id="SSF51182">
    <property type="entry name" value="RmlC-like cupins"/>
    <property type="match status" value="1"/>
</dbReference>
<protein>
    <submittedName>
        <fullName evidence="2">Cupin domain-containing protein</fullName>
    </submittedName>
</protein>
<organism evidence="2 3">
    <name type="scientific">Sinomicrobium weinanense</name>
    <dbReference type="NCBI Taxonomy" id="2842200"/>
    <lineage>
        <taxon>Bacteria</taxon>
        <taxon>Pseudomonadati</taxon>
        <taxon>Bacteroidota</taxon>
        <taxon>Flavobacteriia</taxon>
        <taxon>Flavobacteriales</taxon>
        <taxon>Flavobacteriaceae</taxon>
        <taxon>Sinomicrobium</taxon>
    </lineage>
</organism>
<evidence type="ECO:0000259" key="1">
    <source>
        <dbReference type="Pfam" id="PF07883"/>
    </source>
</evidence>
<dbReference type="InterPro" id="IPR011051">
    <property type="entry name" value="RmlC_Cupin_sf"/>
</dbReference>
<dbReference type="PANTHER" id="PTHR37694:SF1">
    <property type="entry name" value="SLR8022 PROTEIN"/>
    <property type="match status" value="1"/>
</dbReference>
<name>A0A926JRG4_9FLAO</name>
<keyword evidence="3" id="KW-1185">Reference proteome</keyword>
<dbReference type="Gene3D" id="2.60.120.10">
    <property type="entry name" value="Jelly Rolls"/>
    <property type="match status" value="1"/>
</dbReference>
<dbReference type="InterPro" id="IPR013096">
    <property type="entry name" value="Cupin_2"/>
</dbReference>
<comment type="caution">
    <text evidence="2">The sequence shown here is derived from an EMBL/GenBank/DDBJ whole genome shotgun (WGS) entry which is preliminary data.</text>
</comment>
<evidence type="ECO:0000313" key="2">
    <source>
        <dbReference type="EMBL" id="MBC9796021.1"/>
    </source>
</evidence>
<proteinExistence type="predicted"/>
<dbReference type="Pfam" id="PF07883">
    <property type="entry name" value="Cupin_2"/>
    <property type="match status" value="1"/>
</dbReference>
<dbReference type="RefSeq" id="WP_187965171.1">
    <property type="nucleotide sequence ID" value="NZ_JACVDC010000019.1"/>
</dbReference>
<dbReference type="InterPro" id="IPR014710">
    <property type="entry name" value="RmlC-like_jellyroll"/>
</dbReference>
<gene>
    <name evidence="2" type="ORF">IBL28_08595</name>
</gene>
<accession>A0A926JRG4</accession>
<sequence>MENQEFKKSIAFRITDKLNYVSNSIVTKHILNEKTGNIMALAIDYGKVYIPKATPFSTFIQIIEGEAEVVINEQSKYLQNGDCMIIPGHTPHSIEANQRFKMLSIILKSGYDELEV</sequence>
<dbReference type="PANTHER" id="PTHR37694">
    <property type="entry name" value="SLR8022 PROTEIN"/>
    <property type="match status" value="1"/>
</dbReference>
<evidence type="ECO:0000313" key="3">
    <source>
        <dbReference type="Proteomes" id="UP000653730"/>
    </source>
</evidence>
<reference evidence="2 3" key="1">
    <citation type="submission" date="2020-09" db="EMBL/GenBank/DDBJ databases">
        <title>Sinomicrobium weinanense sp. nov., a halophilic bacteria isolated from saline-alkali soil.</title>
        <authorList>
            <person name="Wu P."/>
            <person name="Ren H."/>
            <person name="Mei Y."/>
            <person name="Liang Y."/>
            <person name="Chen Z."/>
        </authorList>
    </citation>
    <scope>NUCLEOTIDE SEQUENCE [LARGE SCALE GENOMIC DNA]</scope>
    <source>
        <strain evidence="2 3">FJxs</strain>
    </source>
</reference>
<dbReference type="AlphaFoldDB" id="A0A926JRG4"/>
<dbReference type="Proteomes" id="UP000653730">
    <property type="component" value="Unassembled WGS sequence"/>
</dbReference>